<protein>
    <submittedName>
        <fullName evidence="7">TetR family transcriptional regulator</fullName>
    </submittedName>
</protein>
<dbReference type="Proteomes" id="UP000325003">
    <property type="component" value="Unassembled WGS sequence"/>
</dbReference>
<keyword evidence="1" id="KW-0678">Repressor</keyword>
<feature type="domain" description="HTH tetR-type" evidence="6">
    <location>
        <begin position="2"/>
        <end position="62"/>
    </location>
</feature>
<dbReference type="InterPro" id="IPR009057">
    <property type="entry name" value="Homeodomain-like_sf"/>
</dbReference>
<reference evidence="7 8" key="2">
    <citation type="submission" date="2019-09" db="EMBL/GenBank/DDBJ databases">
        <authorList>
            <person name="Jin C."/>
        </authorList>
    </citation>
    <scope>NUCLEOTIDE SEQUENCE [LARGE SCALE GENOMIC DNA]</scope>
    <source>
        <strain evidence="7 8">BN130099</strain>
    </source>
</reference>
<dbReference type="EMBL" id="VUJV01000003">
    <property type="protein sequence ID" value="KAA1419636.1"/>
    <property type="molecule type" value="Genomic_DNA"/>
</dbReference>
<organism evidence="7 8">
    <name type="scientific">Nocardioides humilatus</name>
    <dbReference type="NCBI Taxonomy" id="2607660"/>
    <lineage>
        <taxon>Bacteria</taxon>
        <taxon>Bacillati</taxon>
        <taxon>Actinomycetota</taxon>
        <taxon>Actinomycetes</taxon>
        <taxon>Propionibacteriales</taxon>
        <taxon>Nocardioidaceae</taxon>
        <taxon>Nocardioides</taxon>
    </lineage>
</organism>
<evidence type="ECO:0000313" key="8">
    <source>
        <dbReference type="Proteomes" id="UP000325003"/>
    </source>
</evidence>
<evidence type="ECO:0000256" key="1">
    <source>
        <dbReference type="ARBA" id="ARBA00022491"/>
    </source>
</evidence>
<keyword evidence="3 5" id="KW-0238">DNA-binding</keyword>
<evidence type="ECO:0000256" key="3">
    <source>
        <dbReference type="ARBA" id="ARBA00023125"/>
    </source>
</evidence>
<sequence>MRHRRTDVIDRAIVVLDEQGLDEWSMRRLAADLGVQPSALYHHFSGKDELMAAVADELLRRGRRPAEIVTWESELRLVSVELRDAMRSHRDAAELIAAVHTRGVGAQEPLRRMAGALQRAGADDELARVGASTLLHFVFAHVSDDDRDFALGLDIVLDGLTARLVR</sequence>
<dbReference type="InterPro" id="IPR001647">
    <property type="entry name" value="HTH_TetR"/>
</dbReference>
<comment type="caution">
    <text evidence="7">The sequence shown here is derived from an EMBL/GenBank/DDBJ whole genome shotgun (WGS) entry which is preliminary data.</text>
</comment>
<dbReference type="Pfam" id="PF02909">
    <property type="entry name" value="TetR_C_1"/>
    <property type="match status" value="1"/>
</dbReference>
<dbReference type="GO" id="GO:0003700">
    <property type="term" value="F:DNA-binding transcription factor activity"/>
    <property type="evidence" value="ECO:0007669"/>
    <property type="project" value="TreeGrafter"/>
</dbReference>
<dbReference type="InterPro" id="IPR050109">
    <property type="entry name" value="HTH-type_TetR-like_transc_reg"/>
</dbReference>
<dbReference type="PRINTS" id="PR00455">
    <property type="entry name" value="HTHTETR"/>
</dbReference>
<dbReference type="PANTHER" id="PTHR30055:SF151">
    <property type="entry name" value="TRANSCRIPTIONAL REGULATORY PROTEIN"/>
    <property type="match status" value="1"/>
</dbReference>
<evidence type="ECO:0000256" key="4">
    <source>
        <dbReference type="ARBA" id="ARBA00023163"/>
    </source>
</evidence>
<reference evidence="7 8" key="1">
    <citation type="submission" date="2019-09" db="EMBL/GenBank/DDBJ databases">
        <title>Nocardioides panacisoli sp. nov., isolated from the soil of a ginseng field.</title>
        <authorList>
            <person name="Cho C."/>
        </authorList>
    </citation>
    <scope>NUCLEOTIDE SEQUENCE [LARGE SCALE GENOMIC DNA]</scope>
    <source>
        <strain evidence="7 8">BN130099</strain>
    </source>
</reference>
<evidence type="ECO:0000256" key="2">
    <source>
        <dbReference type="ARBA" id="ARBA00023015"/>
    </source>
</evidence>
<dbReference type="InterPro" id="IPR036271">
    <property type="entry name" value="Tet_transcr_reg_TetR-rel_C_sf"/>
</dbReference>
<dbReference type="GO" id="GO:0000976">
    <property type="term" value="F:transcription cis-regulatory region binding"/>
    <property type="evidence" value="ECO:0007669"/>
    <property type="project" value="TreeGrafter"/>
</dbReference>
<proteinExistence type="predicted"/>
<dbReference type="GO" id="GO:0045892">
    <property type="term" value="P:negative regulation of DNA-templated transcription"/>
    <property type="evidence" value="ECO:0007669"/>
    <property type="project" value="InterPro"/>
</dbReference>
<evidence type="ECO:0000256" key="5">
    <source>
        <dbReference type="PROSITE-ProRule" id="PRU00335"/>
    </source>
</evidence>
<dbReference type="GO" id="GO:0046677">
    <property type="term" value="P:response to antibiotic"/>
    <property type="evidence" value="ECO:0007669"/>
    <property type="project" value="InterPro"/>
</dbReference>
<dbReference type="PROSITE" id="PS50977">
    <property type="entry name" value="HTH_TETR_2"/>
    <property type="match status" value="1"/>
</dbReference>
<dbReference type="PRINTS" id="PR00400">
    <property type="entry name" value="TETREPRESSOR"/>
</dbReference>
<name>A0A5B1LGV4_9ACTN</name>
<dbReference type="SUPFAM" id="SSF46689">
    <property type="entry name" value="Homeodomain-like"/>
    <property type="match status" value="1"/>
</dbReference>
<dbReference type="InterPro" id="IPR003012">
    <property type="entry name" value="Tet_transcr_reg_TetR"/>
</dbReference>
<keyword evidence="2" id="KW-0805">Transcription regulation</keyword>
<feature type="DNA-binding region" description="H-T-H motif" evidence="5">
    <location>
        <begin position="25"/>
        <end position="44"/>
    </location>
</feature>
<keyword evidence="8" id="KW-1185">Reference proteome</keyword>
<evidence type="ECO:0000313" key="7">
    <source>
        <dbReference type="EMBL" id="KAA1419636.1"/>
    </source>
</evidence>
<dbReference type="Gene3D" id="1.10.10.60">
    <property type="entry name" value="Homeodomain-like"/>
    <property type="match status" value="1"/>
</dbReference>
<dbReference type="PANTHER" id="PTHR30055">
    <property type="entry name" value="HTH-TYPE TRANSCRIPTIONAL REGULATOR RUTR"/>
    <property type="match status" value="1"/>
</dbReference>
<accession>A0A5B1LGV4</accession>
<evidence type="ECO:0000259" key="6">
    <source>
        <dbReference type="PROSITE" id="PS50977"/>
    </source>
</evidence>
<dbReference type="Pfam" id="PF00440">
    <property type="entry name" value="TetR_N"/>
    <property type="match status" value="1"/>
</dbReference>
<dbReference type="Gene3D" id="1.10.357.10">
    <property type="entry name" value="Tetracycline Repressor, domain 2"/>
    <property type="match status" value="1"/>
</dbReference>
<dbReference type="AlphaFoldDB" id="A0A5B1LGV4"/>
<keyword evidence="4" id="KW-0804">Transcription</keyword>
<gene>
    <name evidence="7" type="ORF">F0U44_08720</name>
</gene>
<dbReference type="SUPFAM" id="SSF48498">
    <property type="entry name" value="Tetracyclin repressor-like, C-terminal domain"/>
    <property type="match status" value="1"/>
</dbReference>
<dbReference type="InterPro" id="IPR004111">
    <property type="entry name" value="Repressor_TetR_C"/>
</dbReference>